<keyword evidence="4 8" id="KW-0812">Transmembrane</keyword>
<name>A0AAE0WL12_9PEZI</name>
<keyword evidence="5 8" id="KW-1133">Transmembrane helix</keyword>
<dbReference type="InterPro" id="IPR020846">
    <property type="entry name" value="MFS_dom"/>
</dbReference>
<organism evidence="10 11">
    <name type="scientific">Recurvomyces mirabilis</name>
    <dbReference type="NCBI Taxonomy" id="574656"/>
    <lineage>
        <taxon>Eukaryota</taxon>
        <taxon>Fungi</taxon>
        <taxon>Dikarya</taxon>
        <taxon>Ascomycota</taxon>
        <taxon>Pezizomycotina</taxon>
        <taxon>Dothideomycetes</taxon>
        <taxon>Dothideomycetidae</taxon>
        <taxon>Mycosphaerellales</taxon>
        <taxon>Teratosphaeriaceae</taxon>
        <taxon>Recurvomyces</taxon>
    </lineage>
</organism>
<evidence type="ECO:0000256" key="6">
    <source>
        <dbReference type="ARBA" id="ARBA00023136"/>
    </source>
</evidence>
<feature type="transmembrane region" description="Helical" evidence="8">
    <location>
        <begin position="41"/>
        <end position="61"/>
    </location>
</feature>
<accession>A0AAE0WL12</accession>
<evidence type="ECO:0000313" key="10">
    <source>
        <dbReference type="EMBL" id="KAK3673668.1"/>
    </source>
</evidence>
<dbReference type="GO" id="GO:0016020">
    <property type="term" value="C:membrane"/>
    <property type="evidence" value="ECO:0007669"/>
    <property type="project" value="UniProtKB-SubCell"/>
</dbReference>
<feature type="transmembrane region" description="Helical" evidence="8">
    <location>
        <begin position="73"/>
        <end position="91"/>
    </location>
</feature>
<dbReference type="InterPro" id="IPR050360">
    <property type="entry name" value="MFS_Sugar_Transporters"/>
</dbReference>
<dbReference type="GO" id="GO:0005351">
    <property type="term" value="F:carbohydrate:proton symporter activity"/>
    <property type="evidence" value="ECO:0007669"/>
    <property type="project" value="TreeGrafter"/>
</dbReference>
<dbReference type="EMBL" id="JAUTXT010000024">
    <property type="protein sequence ID" value="KAK3673668.1"/>
    <property type="molecule type" value="Genomic_DNA"/>
</dbReference>
<dbReference type="Gene3D" id="1.20.1250.20">
    <property type="entry name" value="MFS general substrate transporter like domains"/>
    <property type="match status" value="1"/>
</dbReference>
<evidence type="ECO:0000259" key="9">
    <source>
        <dbReference type="PROSITE" id="PS50850"/>
    </source>
</evidence>
<dbReference type="AlphaFoldDB" id="A0AAE0WL12"/>
<feature type="transmembrane region" description="Helical" evidence="8">
    <location>
        <begin position="422"/>
        <end position="443"/>
    </location>
</feature>
<dbReference type="PROSITE" id="PS50850">
    <property type="entry name" value="MFS"/>
    <property type="match status" value="1"/>
</dbReference>
<dbReference type="InterPro" id="IPR005828">
    <property type="entry name" value="MFS_sugar_transport-like"/>
</dbReference>
<sequence length="507" mass="56492">MMKQPYFGLRGGWLTFWITGVNISEDYLDVLDLNGPSKTNLLSIITSIYNIGCFFGAILAFTVGERLGRKKTILLGTTIMAIGAILQVSAFSPAQMMVGRIVTGVGNGLNTATAPVWQTETSPSKWRGKLVVIEMMMNIFGFMLVNWINYGLSFVGGALAWRLPIGLQFVFMVVLWSTTPWLPESPRWLIAHDQIEKATRIIADIENKNIDDPEIVANTNEIIASVQYERQNAIGWVDLMRGKTGDAGTKTVGRLLLGAGTQFMQQFGGINVMSIYMPTLLITSVGLKSDMARLIAALSSVAYLVSSGVAAPLVERCGRRFMMMVSTAIQLVCFFMMAILLYYAQKPGYAHQKTAAEASVVWFFIYYMGFGLGMLGIPWLYPTEINNLSMRTKGAAVATATDWLTNFVIVQITPIGLQTLGWRFYIIFIVLNAAFLPVIWLLYPETADRTLEDLDYYYRENPPLIVIGDKDAISVKRPSEYVQMQDDDVLRARSVTQVNVVVQEEKE</sequence>
<evidence type="ECO:0000256" key="7">
    <source>
        <dbReference type="RuleBase" id="RU003346"/>
    </source>
</evidence>
<dbReference type="SUPFAM" id="SSF103473">
    <property type="entry name" value="MFS general substrate transporter"/>
    <property type="match status" value="1"/>
</dbReference>
<keyword evidence="11" id="KW-1185">Reference proteome</keyword>
<dbReference type="PANTHER" id="PTHR48022:SF26">
    <property type="entry name" value="MAJOR FACILITATOR SUPERFAMILY (MFS) PROFILE DOMAIN-CONTAINING PROTEIN-RELATED"/>
    <property type="match status" value="1"/>
</dbReference>
<comment type="similarity">
    <text evidence="2 7">Belongs to the major facilitator superfamily. Sugar transporter (TC 2.A.1.1) family.</text>
</comment>
<feature type="transmembrane region" description="Helical" evidence="8">
    <location>
        <begin position="394"/>
        <end position="416"/>
    </location>
</feature>
<evidence type="ECO:0000313" key="11">
    <source>
        <dbReference type="Proteomes" id="UP001274830"/>
    </source>
</evidence>
<reference evidence="10" key="1">
    <citation type="submission" date="2023-07" db="EMBL/GenBank/DDBJ databases">
        <title>Black Yeasts Isolated from many extreme environments.</title>
        <authorList>
            <person name="Coleine C."/>
            <person name="Stajich J.E."/>
            <person name="Selbmann L."/>
        </authorList>
    </citation>
    <scope>NUCLEOTIDE SEQUENCE</scope>
    <source>
        <strain evidence="10">CCFEE 5485</strain>
    </source>
</reference>
<keyword evidence="3 7" id="KW-0813">Transport</keyword>
<evidence type="ECO:0000256" key="3">
    <source>
        <dbReference type="ARBA" id="ARBA00022448"/>
    </source>
</evidence>
<feature type="transmembrane region" description="Helical" evidence="8">
    <location>
        <begin position="267"/>
        <end position="287"/>
    </location>
</feature>
<dbReference type="PANTHER" id="PTHR48022">
    <property type="entry name" value="PLASTIDIC GLUCOSE TRANSPORTER 4"/>
    <property type="match status" value="1"/>
</dbReference>
<keyword evidence="6 8" id="KW-0472">Membrane</keyword>
<dbReference type="InterPro" id="IPR003663">
    <property type="entry name" value="Sugar/inositol_transpt"/>
</dbReference>
<proteinExistence type="inferred from homology"/>
<dbReference type="Proteomes" id="UP001274830">
    <property type="component" value="Unassembled WGS sequence"/>
</dbReference>
<evidence type="ECO:0000256" key="4">
    <source>
        <dbReference type="ARBA" id="ARBA00022692"/>
    </source>
</evidence>
<feature type="transmembrane region" description="Helical" evidence="8">
    <location>
        <begin position="364"/>
        <end position="382"/>
    </location>
</feature>
<evidence type="ECO:0000256" key="2">
    <source>
        <dbReference type="ARBA" id="ARBA00010992"/>
    </source>
</evidence>
<feature type="domain" description="Major facilitator superfamily (MFS) profile" evidence="9">
    <location>
        <begin position="1"/>
        <end position="447"/>
    </location>
</feature>
<protein>
    <recommendedName>
        <fullName evidence="9">Major facilitator superfamily (MFS) profile domain-containing protein</fullName>
    </recommendedName>
</protein>
<comment type="caution">
    <text evidence="10">The sequence shown here is derived from an EMBL/GenBank/DDBJ whole genome shotgun (WGS) entry which is preliminary data.</text>
</comment>
<gene>
    <name evidence="10" type="ORF">LTR78_006573</name>
</gene>
<dbReference type="InterPro" id="IPR036259">
    <property type="entry name" value="MFS_trans_sf"/>
</dbReference>
<dbReference type="PRINTS" id="PR00171">
    <property type="entry name" value="SUGRTRNSPORT"/>
</dbReference>
<dbReference type="Pfam" id="PF00083">
    <property type="entry name" value="Sugar_tr"/>
    <property type="match status" value="1"/>
</dbReference>
<comment type="subcellular location">
    <subcellularLocation>
        <location evidence="1">Membrane</location>
        <topology evidence="1">Multi-pass membrane protein</topology>
    </subcellularLocation>
</comment>
<evidence type="ECO:0000256" key="5">
    <source>
        <dbReference type="ARBA" id="ARBA00022989"/>
    </source>
</evidence>
<evidence type="ECO:0000256" key="1">
    <source>
        <dbReference type="ARBA" id="ARBA00004141"/>
    </source>
</evidence>
<feature type="transmembrane region" description="Helical" evidence="8">
    <location>
        <begin position="293"/>
        <end position="314"/>
    </location>
</feature>
<feature type="transmembrane region" description="Helical" evidence="8">
    <location>
        <begin position="321"/>
        <end position="344"/>
    </location>
</feature>
<dbReference type="NCBIfam" id="TIGR00879">
    <property type="entry name" value="SP"/>
    <property type="match status" value="1"/>
</dbReference>
<evidence type="ECO:0000256" key="8">
    <source>
        <dbReference type="SAM" id="Phobius"/>
    </source>
</evidence>